<protein>
    <submittedName>
        <fullName evidence="1">Uncharacterized protein</fullName>
    </submittedName>
</protein>
<sequence length="244" mass="27426">MATTGPKRRVFFSPSPGTYAVMRFNPVETVHPFEDPQALTEAQAMRLKSHLIMLDIEMALPFPNKPWYRFEVQSIAPCLRTPVPEEGLTSDMYIPIIPDTAHPNGRAPVQPDPAGRFPYSNCYHWFKPVEKIVCIRAWPEAFDETDAVFLSPASRVDMDFTCWYEDAWKINAKKFARKAAENVAAGRAPEHNNPAPPDLTEPYDLGPLDDHSVSVVDLDDGSQYMYPFNGSLESIDEYTAASAN</sequence>
<keyword evidence="2" id="KW-1185">Reference proteome</keyword>
<dbReference type="STRING" id="1353009.A0A1Y2I657"/>
<proteinExistence type="predicted"/>
<evidence type="ECO:0000313" key="2">
    <source>
        <dbReference type="Proteomes" id="UP000193067"/>
    </source>
</evidence>
<dbReference type="OrthoDB" id="2930792at2759"/>
<name>A0A1Y2I657_TRAC3</name>
<evidence type="ECO:0000313" key="1">
    <source>
        <dbReference type="EMBL" id="OSC96637.1"/>
    </source>
</evidence>
<organism evidence="1 2">
    <name type="scientific">Trametes coccinea (strain BRFM310)</name>
    <name type="common">Pycnoporus coccineus</name>
    <dbReference type="NCBI Taxonomy" id="1353009"/>
    <lineage>
        <taxon>Eukaryota</taxon>
        <taxon>Fungi</taxon>
        <taxon>Dikarya</taxon>
        <taxon>Basidiomycota</taxon>
        <taxon>Agaricomycotina</taxon>
        <taxon>Agaricomycetes</taxon>
        <taxon>Polyporales</taxon>
        <taxon>Polyporaceae</taxon>
        <taxon>Trametes</taxon>
    </lineage>
</organism>
<accession>A0A1Y2I657</accession>
<dbReference type="AlphaFoldDB" id="A0A1Y2I657"/>
<reference evidence="1 2" key="1">
    <citation type="journal article" date="2015" name="Biotechnol. Biofuels">
        <title>Enhanced degradation of softwood versus hardwood by the white-rot fungus Pycnoporus coccineus.</title>
        <authorList>
            <person name="Couturier M."/>
            <person name="Navarro D."/>
            <person name="Chevret D."/>
            <person name="Henrissat B."/>
            <person name="Piumi F."/>
            <person name="Ruiz-Duenas F.J."/>
            <person name="Martinez A.T."/>
            <person name="Grigoriev I.V."/>
            <person name="Riley R."/>
            <person name="Lipzen A."/>
            <person name="Berrin J.G."/>
            <person name="Master E.R."/>
            <person name="Rosso M.N."/>
        </authorList>
    </citation>
    <scope>NUCLEOTIDE SEQUENCE [LARGE SCALE GENOMIC DNA]</scope>
    <source>
        <strain evidence="1 2">BRFM310</strain>
    </source>
</reference>
<dbReference type="EMBL" id="KZ084172">
    <property type="protein sequence ID" value="OSC96637.1"/>
    <property type="molecule type" value="Genomic_DNA"/>
</dbReference>
<dbReference type="Proteomes" id="UP000193067">
    <property type="component" value="Unassembled WGS sequence"/>
</dbReference>
<gene>
    <name evidence="1" type="ORF">PYCCODRAFT_1420777</name>
</gene>